<keyword evidence="6" id="KW-0238">DNA-binding</keyword>
<dbReference type="SMART" id="SM00184">
    <property type="entry name" value="RING"/>
    <property type="match status" value="1"/>
</dbReference>
<dbReference type="SUPFAM" id="SSF57850">
    <property type="entry name" value="RING/U-box"/>
    <property type="match status" value="1"/>
</dbReference>
<dbReference type="GO" id="GO:0003677">
    <property type="term" value="F:DNA binding"/>
    <property type="evidence" value="ECO:0007669"/>
    <property type="project" value="UniProtKB-UniRule"/>
</dbReference>
<dbReference type="PANTHER" id="PTHR12930:SF0">
    <property type="entry name" value="RING FINGER PROTEIN 113B"/>
    <property type="match status" value="1"/>
</dbReference>
<feature type="compositionally biased region" description="Basic residues" evidence="7">
    <location>
        <begin position="7"/>
        <end position="20"/>
    </location>
</feature>
<dbReference type="InterPro" id="IPR000571">
    <property type="entry name" value="Znf_CCCH"/>
</dbReference>
<proteinExistence type="inferred from homology"/>
<dbReference type="FunFam" id="4.10.1000.10:FF:000014">
    <property type="entry name" value="Zinc finger CCCH domain-containing protein 1"/>
    <property type="match status" value="1"/>
</dbReference>
<evidence type="ECO:0000256" key="7">
    <source>
        <dbReference type="SAM" id="MobiDB-lite"/>
    </source>
</evidence>
<keyword evidence="6" id="KW-0508">mRNA splicing</keyword>
<keyword evidence="6" id="KW-0747">Spliceosome</keyword>
<keyword evidence="2 5" id="KW-0479">Metal-binding</keyword>
<evidence type="ECO:0000259" key="9">
    <source>
        <dbReference type="PROSITE" id="PS50103"/>
    </source>
</evidence>
<evidence type="ECO:0000256" key="3">
    <source>
        <dbReference type="ARBA" id="ARBA00022771"/>
    </source>
</evidence>
<name>A0A1Y2BVZ1_9FUNG</name>
<evidence type="ECO:0000313" key="10">
    <source>
        <dbReference type="EMBL" id="ORY38931.1"/>
    </source>
</evidence>
<evidence type="ECO:0000313" key="11">
    <source>
        <dbReference type="Proteomes" id="UP000193920"/>
    </source>
</evidence>
<evidence type="ECO:0000256" key="5">
    <source>
        <dbReference type="PROSITE-ProRule" id="PRU00723"/>
    </source>
</evidence>
<evidence type="ECO:0000256" key="2">
    <source>
        <dbReference type="ARBA" id="ARBA00022723"/>
    </source>
</evidence>
<dbReference type="GO" id="GO:0008270">
    <property type="term" value="F:zinc ion binding"/>
    <property type="evidence" value="ECO:0007669"/>
    <property type="project" value="UniProtKB-KW"/>
</dbReference>
<dbReference type="STRING" id="1754190.A0A1Y2BVZ1"/>
<dbReference type="Pfam" id="PF00642">
    <property type="entry name" value="zf-CCCH"/>
    <property type="match status" value="1"/>
</dbReference>
<evidence type="ECO:0000256" key="6">
    <source>
        <dbReference type="RuleBase" id="RU367110"/>
    </source>
</evidence>
<dbReference type="PROSITE" id="PS50089">
    <property type="entry name" value="ZF_RING_2"/>
    <property type="match status" value="1"/>
</dbReference>
<dbReference type="Gene3D" id="3.30.40.10">
    <property type="entry name" value="Zinc/RING finger domain, C3HC4 (zinc finger)"/>
    <property type="match status" value="1"/>
</dbReference>
<evidence type="ECO:0000256" key="1">
    <source>
        <dbReference type="ARBA" id="ARBA00009161"/>
    </source>
</evidence>
<dbReference type="GO" id="GO:0034247">
    <property type="term" value="P:snoRNA splicing"/>
    <property type="evidence" value="ECO:0007669"/>
    <property type="project" value="TreeGrafter"/>
</dbReference>
<keyword evidence="6" id="KW-0507">mRNA processing</keyword>
<feature type="compositionally biased region" description="Basic and acidic residues" evidence="7">
    <location>
        <begin position="303"/>
        <end position="316"/>
    </location>
</feature>
<protein>
    <recommendedName>
        <fullName evidence="6">Pre-mRNA-splicing factor CWC24</fullName>
    </recommendedName>
</protein>
<gene>
    <name evidence="10" type="ORF">LY90DRAFT_458946</name>
</gene>
<keyword evidence="11" id="KW-1185">Reference proteome</keyword>
<dbReference type="CDD" id="cd16539">
    <property type="entry name" value="RING-HC_RNF113A_B"/>
    <property type="match status" value="1"/>
</dbReference>
<dbReference type="AlphaFoldDB" id="A0A1Y2BVZ1"/>
<dbReference type="PANTHER" id="PTHR12930">
    <property type="entry name" value="ZINC FINGER PROTEIN 183"/>
    <property type="match status" value="1"/>
</dbReference>
<dbReference type="SMART" id="SM00356">
    <property type="entry name" value="ZnF_C3H1"/>
    <property type="match status" value="1"/>
</dbReference>
<evidence type="ECO:0000256" key="4">
    <source>
        <dbReference type="ARBA" id="ARBA00022833"/>
    </source>
</evidence>
<dbReference type="EMBL" id="MCOG01000134">
    <property type="protein sequence ID" value="ORY38931.1"/>
    <property type="molecule type" value="Genomic_DNA"/>
</dbReference>
<feature type="region of interest" description="Disordered" evidence="7">
    <location>
        <begin position="1"/>
        <end position="29"/>
    </location>
</feature>
<comment type="caution">
    <text evidence="10">The sequence shown here is derived from an EMBL/GenBank/DDBJ whole genome shotgun (WGS) entry which is preliminary data.</text>
</comment>
<dbReference type="PROSITE" id="PS00518">
    <property type="entry name" value="ZF_RING_1"/>
    <property type="match status" value="1"/>
</dbReference>
<organism evidence="10 11">
    <name type="scientific">Neocallimastix californiae</name>
    <dbReference type="NCBI Taxonomy" id="1754190"/>
    <lineage>
        <taxon>Eukaryota</taxon>
        <taxon>Fungi</taxon>
        <taxon>Fungi incertae sedis</taxon>
        <taxon>Chytridiomycota</taxon>
        <taxon>Chytridiomycota incertae sedis</taxon>
        <taxon>Neocallimastigomycetes</taxon>
        <taxon>Neocallimastigales</taxon>
        <taxon>Neocallimastigaceae</taxon>
        <taxon>Neocallimastix</taxon>
    </lineage>
</organism>
<feature type="region of interest" description="Disordered" evidence="7">
    <location>
        <begin position="303"/>
        <end position="329"/>
    </location>
</feature>
<comment type="similarity">
    <text evidence="1 6">Belongs to the CWC24 family.</text>
</comment>
<evidence type="ECO:0000259" key="8">
    <source>
        <dbReference type="PROSITE" id="PS50089"/>
    </source>
</evidence>
<dbReference type="InterPro" id="IPR036855">
    <property type="entry name" value="Znf_CCCH_sf"/>
</dbReference>
<feature type="compositionally biased region" description="Acidic residues" evidence="7">
    <location>
        <begin position="317"/>
        <end position="329"/>
    </location>
</feature>
<sequence length="329" mass="37843">MEEPIVFKKRGKKNSHKRKKVVIDEGDGSEEETVIIKKKRDNNVTLNSVSSGLSKEEKEKRKKDIVDVSFKSTGLATSNLPSDMGATQTIEIDTDVKNDAVSLLQKQLNMTEEELNSGTYKGSSAYKQYIKKKDNVTGNAATSKIRAGPQRAPTNVRVTCRFDYQPDICKDYKETGYCGYGDSCKFLHDRGDYKSGWQLDREWEEKQKRLANEEEELNNYLIGEDGSDESSDEELPFACLICRKDFVNPIKTKCGHYFCEKCAIENHAKTKKCFACNAYTYGQFNYAKELVEKLKERKKRIEEREKAVQESMKEQNEEWNENNDDKDEE</sequence>
<dbReference type="InterPro" id="IPR039971">
    <property type="entry name" value="CWC24-like"/>
</dbReference>
<feature type="zinc finger region" description="C3H1-type" evidence="5">
    <location>
        <begin position="163"/>
        <end position="191"/>
    </location>
</feature>
<dbReference type="InterPro" id="IPR001841">
    <property type="entry name" value="Znf_RING"/>
</dbReference>
<comment type="subcellular location">
    <subcellularLocation>
        <location evidence="6">Nucleus</location>
    </subcellularLocation>
</comment>
<dbReference type="PROSITE" id="PS50103">
    <property type="entry name" value="ZF_C3H1"/>
    <property type="match status" value="1"/>
</dbReference>
<comment type="subunit">
    <text evidence="6">Associated with the spliceosome.</text>
</comment>
<keyword evidence="6" id="KW-0539">Nucleus</keyword>
<dbReference type="OrthoDB" id="25761at2759"/>
<feature type="domain" description="C3H1-type" evidence="9">
    <location>
        <begin position="163"/>
        <end position="191"/>
    </location>
</feature>
<feature type="domain" description="RING-type" evidence="8">
    <location>
        <begin position="239"/>
        <end position="277"/>
    </location>
</feature>
<dbReference type="Gene3D" id="4.10.1000.10">
    <property type="entry name" value="Zinc finger, CCCH-type"/>
    <property type="match status" value="1"/>
</dbReference>
<dbReference type="InterPro" id="IPR017907">
    <property type="entry name" value="Znf_RING_CS"/>
</dbReference>
<comment type="function">
    <text evidence="6">Involved in pre-mRNA splicing.</text>
</comment>
<dbReference type="Pfam" id="PF13445">
    <property type="entry name" value="zf-RING_UBOX"/>
    <property type="match status" value="1"/>
</dbReference>
<dbReference type="InterPro" id="IPR013083">
    <property type="entry name" value="Znf_RING/FYVE/PHD"/>
</dbReference>
<dbReference type="InterPro" id="IPR027370">
    <property type="entry name" value="Znf-RING_euk"/>
</dbReference>
<dbReference type="GO" id="GO:0005684">
    <property type="term" value="C:U2-type spliceosomal complex"/>
    <property type="evidence" value="ECO:0007669"/>
    <property type="project" value="TreeGrafter"/>
</dbReference>
<keyword evidence="3 5" id="KW-0863">Zinc-finger</keyword>
<accession>A0A1Y2BVZ1</accession>
<dbReference type="Proteomes" id="UP000193920">
    <property type="component" value="Unassembled WGS sequence"/>
</dbReference>
<reference evidence="10 11" key="1">
    <citation type="submission" date="2016-08" db="EMBL/GenBank/DDBJ databases">
        <title>A Parts List for Fungal Cellulosomes Revealed by Comparative Genomics.</title>
        <authorList>
            <consortium name="DOE Joint Genome Institute"/>
            <person name="Haitjema C.H."/>
            <person name="Gilmore S.P."/>
            <person name="Henske J.K."/>
            <person name="Solomon K.V."/>
            <person name="De Groot R."/>
            <person name="Kuo A."/>
            <person name="Mondo S.J."/>
            <person name="Salamov A.A."/>
            <person name="Labutti K."/>
            <person name="Zhao Z."/>
            <person name="Chiniquy J."/>
            <person name="Barry K."/>
            <person name="Brewer H.M."/>
            <person name="Purvine S.O."/>
            <person name="Wright A.T."/>
            <person name="Boxma B."/>
            <person name="Van Alen T."/>
            <person name="Hackstein J.H."/>
            <person name="Baker S.E."/>
            <person name="Grigoriev I.V."/>
            <person name="O'Malley M.A."/>
        </authorList>
    </citation>
    <scope>NUCLEOTIDE SEQUENCE [LARGE SCALE GENOMIC DNA]</scope>
    <source>
        <strain evidence="10 11">G1</strain>
    </source>
</reference>
<dbReference type="GO" id="GO:0006397">
    <property type="term" value="P:mRNA processing"/>
    <property type="evidence" value="ECO:0007669"/>
    <property type="project" value="UniProtKB-KW"/>
</dbReference>
<dbReference type="SUPFAM" id="SSF90229">
    <property type="entry name" value="CCCH zinc finger"/>
    <property type="match status" value="1"/>
</dbReference>
<keyword evidence="4 5" id="KW-0862">Zinc</keyword>